<dbReference type="EMBL" id="KQ971357">
    <property type="protein sequence ID" value="KYB26132.1"/>
    <property type="molecule type" value="Genomic_DNA"/>
</dbReference>
<reference evidence="1 2" key="2">
    <citation type="journal article" date="2010" name="Nucleic Acids Res.">
        <title>BeetleBase in 2010: revisions to provide comprehensive genomic information for Tribolium castaneum.</title>
        <authorList>
            <person name="Kim H.S."/>
            <person name="Murphy T."/>
            <person name="Xia J."/>
            <person name="Caragea D."/>
            <person name="Park Y."/>
            <person name="Beeman R.W."/>
            <person name="Lorenzen M.D."/>
            <person name="Butcher S."/>
            <person name="Manak J.R."/>
            <person name="Brown S.J."/>
        </authorList>
    </citation>
    <scope>GENOME REANNOTATION</scope>
    <source>
        <strain evidence="1 2">Georgia GA2</strain>
    </source>
</reference>
<gene>
    <name evidence="1" type="primary">AUGUSTUS-3.0.2_33986</name>
    <name evidence="1" type="ORF">TcasGA2_TC033986</name>
</gene>
<name>A0A139WDZ5_TRICA</name>
<sequence length="36" mass="4149">MKQNSGWVAVVPFCDNKRNRRLFPVRIDVVPSSKCT</sequence>
<keyword evidence="2" id="KW-1185">Reference proteome</keyword>
<dbReference type="AlphaFoldDB" id="A0A139WDZ5"/>
<evidence type="ECO:0000313" key="2">
    <source>
        <dbReference type="Proteomes" id="UP000007266"/>
    </source>
</evidence>
<dbReference type="Proteomes" id="UP000007266">
    <property type="component" value="Linkage group 8"/>
</dbReference>
<accession>A0A139WDZ5</accession>
<protein>
    <submittedName>
        <fullName evidence="1">Uncharacterized protein</fullName>
    </submittedName>
</protein>
<organism evidence="1 2">
    <name type="scientific">Tribolium castaneum</name>
    <name type="common">Red flour beetle</name>
    <dbReference type="NCBI Taxonomy" id="7070"/>
    <lineage>
        <taxon>Eukaryota</taxon>
        <taxon>Metazoa</taxon>
        <taxon>Ecdysozoa</taxon>
        <taxon>Arthropoda</taxon>
        <taxon>Hexapoda</taxon>
        <taxon>Insecta</taxon>
        <taxon>Pterygota</taxon>
        <taxon>Neoptera</taxon>
        <taxon>Endopterygota</taxon>
        <taxon>Coleoptera</taxon>
        <taxon>Polyphaga</taxon>
        <taxon>Cucujiformia</taxon>
        <taxon>Tenebrionidae</taxon>
        <taxon>Tenebrionidae incertae sedis</taxon>
        <taxon>Tribolium</taxon>
    </lineage>
</organism>
<reference evidence="1 2" key="1">
    <citation type="journal article" date="2008" name="Nature">
        <title>The genome of the model beetle and pest Tribolium castaneum.</title>
        <authorList>
            <consortium name="Tribolium Genome Sequencing Consortium"/>
            <person name="Richards S."/>
            <person name="Gibbs R.A."/>
            <person name="Weinstock G.M."/>
            <person name="Brown S.J."/>
            <person name="Denell R."/>
            <person name="Beeman R.W."/>
            <person name="Gibbs R."/>
            <person name="Beeman R.W."/>
            <person name="Brown S.J."/>
            <person name="Bucher G."/>
            <person name="Friedrich M."/>
            <person name="Grimmelikhuijzen C.J."/>
            <person name="Klingler M."/>
            <person name="Lorenzen M."/>
            <person name="Richards S."/>
            <person name="Roth S."/>
            <person name="Schroder R."/>
            <person name="Tautz D."/>
            <person name="Zdobnov E.M."/>
            <person name="Muzny D."/>
            <person name="Gibbs R.A."/>
            <person name="Weinstock G.M."/>
            <person name="Attaway T."/>
            <person name="Bell S."/>
            <person name="Buhay C.J."/>
            <person name="Chandrabose M.N."/>
            <person name="Chavez D."/>
            <person name="Clerk-Blankenburg K.P."/>
            <person name="Cree A."/>
            <person name="Dao M."/>
            <person name="Davis C."/>
            <person name="Chacko J."/>
            <person name="Dinh H."/>
            <person name="Dugan-Rocha S."/>
            <person name="Fowler G."/>
            <person name="Garner T.T."/>
            <person name="Garnes J."/>
            <person name="Gnirke A."/>
            <person name="Hawes A."/>
            <person name="Hernandez J."/>
            <person name="Hines S."/>
            <person name="Holder M."/>
            <person name="Hume J."/>
            <person name="Jhangiani S.N."/>
            <person name="Joshi V."/>
            <person name="Khan Z.M."/>
            <person name="Jackson L."/>
            <person name="Kovar C."/>
            <person name="Kowis A."/>
            <person name="Lee S."/>
            <person name="Lewis L.R."/>
            <person name="Margolis J."/>
            <person name="Morgan M."/>
            <person name="Nazareth L.V."/>
            <person name="Nguyen N."/>
            <person name="Okwuonu G."/>
            <person name="Parker D."/>
            <person name="Richards S."/>
            <person name="Ruiz S.J."/>
            <person name="Santibanez J."/>
            <person name="Savard J."/>
            <person name="Scherer S.E."/>
            <person name="Schneider B."/>
            <person name="Sodergren E."/>
            <person name="Tautz D."/>
            <person name="Vattahil S."/>
            <person name="Villasana D."/>
            <person name="White C.S."/>
            <person name="Wright R."/>
            <person name="Park Y."/>
            <person name="Beeman R.W."/>
            <person name="Lord J."/>
            <person name="Oppert B."/>
            <person name="Lorenzen M."/>
            <person name="Brown S."/>
            <person name="Wang L."/>
            <person name="Savard J."/>
            <person name="Tautz D."/>
            <person name="Richards S."/>
            <person name="Weinstock G."/>
            <person name="Gibbs R.A."/>
            <person name="Liu Y."/>
            <person name="Worley K."/>
            <person name="Weinstock G."/>
            <person name="Elsik C.G."/>
            <person name="Reese J.T."/>
            <person name="Elhaik E."/>
            <person name="Landan G."/>
            <person name="Graur D."/>
            <person name="Arensburger P."/>
            <person name="Atkinson P."/>
            <person name="Beeman R.W."/>
            <person name="Beidler J."/>
            <person name="Brown S.J."/>
            <person name="Demuth J.P."/>
            <person name="Drury D.W."/>
            <person name="Du Y.Z."/>
            <person name="Fujiwara H."/>
            <person name="Lorenzen M."/>
            <person name="Maselli V."/>
            <person name="Osanai M."/>
            <person name="Park Y."/>
            <person name="Robertson H.M."/>
            <person name="Tu Z."/>
            <person name="Wang J.J."/>
            <person name="Wang S."/>
            <person name="Richards S."/>
            <person name="Song H."/>
            <person name="Zhang L."/>
            <person name="Sodergren E."/>
            <person name="Werner D."/>
            <person name="Stanke M."/>
            <person name="Morgenstern B."/>
            <person name="Solovyev V."/>
            <person name="Kosarev P."/>
            <person name="Brown G."/>
            <person name="Chen H.C."/>
            <person name="Ermolaeva O."/>
            <person name="Hlavina W."/>
            <person name="Kapustin Y."/>
            <person name="Kiryutin B."/>
            <person name="Kitts P."/>
            <person name="Maglott D."/>
            <person name="Pruitt K."/>
            <person name="Sapojnikov V."/>
            <person name="Souvorov A."/>
            <person name="Mackey A.J."/>
            <person name="Waterhouse R.M."/>
            <person name="Wyder S."/>
            <person name="Zdobnov E.M."/>
            <person name="Zdobnov E.M."/>
            <person name="Wyder S."/>
            <person name="Kriventseva E.V."/>
            <person name="Kadowaki T."/>
            <person name="Bork P."/>
            <person name="Aranda M."/>
            <person name="Bao R."/>
            <person name="Beermann A."/>
            <person name="Berns N."/>
            <person name="Bolognesi R."/>
            <person name="Bonneton F."/>
            <person name="Bopp D."/>
            <person name="Brown S.J."/>
            <person name="Bucher G."/>
            <person name="Butts T."/>
            <person name="Chaumot A."/>
            <person name="Denell R.E."/>
            <person name="Ferrier D.E."/>
            <person name="Friedrich M."/>
            <person name="Gordon C.M."/>
            <person name="Jindra M."/>
            <person name="Klingler M."/>
            <person name="Lan Q."/>
            <person name="Lattorff H.M."/>
            <person name="Laudet V."/>
            <person name="von Levetsow C."/>
            <person name="Liu Z."/>
            <person name="Lutz R."/>
            <person name="Lynch J.A."/>
            <person name="da Fonseca R.N."/>
            <person name="Posnien N."/>
            <person name="Reuter R."/>
            <person name="Roth S."/>
            <person name="Savard J."/>
            <person name="Schinko J.B."/>
            <person name="Schmitt C."/>
            <person name="Schoppmeier M."/>
            <person name="Schroder R."/>
            <person name="Shippy T.D."/>
            <person name="Simonnet F."/>
            <person name="Marques-Souza H."/>
            <person name="Tautz D."/>
            <person name="Tomoyasu Y."/>
            <person name="Trauner J."/>
            <person name="Van der Zee M."/>
            <person name="Vervoort M."/>
            <person name="Wittkopp N."/>
            <person name="Wimmer E.A."/>
            <person name="Yang X."/>
            <person name="Jones A.K."/>
            <person name="Sattelle D.B."/>
            <person name="Ebert P.R."/>
            <person name="Nelson D."/>
            <person name="Scott J.G."/>
            <person name="Beeman R.W."/>
            <person name="Muthukrishnan S."/>
            <person name="Kramer K.J."/>
            <person name="Arakane Y."/>
            <person name="Beeman R.W."/>
            <person name="Zhu Q."/>
            <person name="Hogenkamp D."/>
            <person name="Dixit R."/>
            <person name="Oppert B."/>
            <person name="Jiang H."/>
            <person name="Zou Z."/>
            <person name="Marshall J."/>
            <person name="Elpidina E."/>
            <person name="Vinokurov K."/>
            <person name="Oppert C."/>
            <person name="Zou Z."/>
            <person name="Evans J."/>
            <person name="Lu Z."/>
            <person name="Zhao P."/>
            <person name="Sumathipala N."/>
            <person name="Altincicek B."/>
            <person name="Vilcinskas A."/>
            <person name="Williams M."/>
            <person name="Hultmark D."/>
            <person name="Hetru C."/>
            <person name="Jiang H."/>
            <person name="Grimmelikhuijzen C.J."/>
            <person name="Hauser F."/>
            <person name="Cazzamali G."/>
            <person name="Williamson M."/>
            <person name="Park Y."/>
            <person name="Li B."/>
            <person name="Tanaka Y."/>
            <person name="Predel R."/>
            <person name="Neupert S."/>
            <person name="Schachtner J."/>
            <person name="Verleyen P."/>
            <person name="Raible F."/>
            <person name="Bork P."/>
            <person name="Friedrich M."/>
            <person name="Walden K.K."/>
            <person name="Robertson H.M."/>
            <person name="Angeli S."/>
            <person name="Foret S."/>
            <person name="Bucher G."/>
            <person name="Schuetz S."/>
            <person name="Maleszka R."/>
            <person name="Wimmer E.A."/>
            <person name="Beeman R.W."/>
            <person name="Lorenzen M."/>
            <person name="Tomoyasu Y."/>
            <person name="Miller S.C."/>
            <person name="Grossmann D."/>
            <person name="Bucher G."/>
        </authorList>
    </citation>
    <scope>NUCLEOTIDE SEQUENCE [LARGE SCALE GENOMIC DNA]</scope>
    <source>
        <strain evidence="1 2">Georgia GA2</strain>
    </source>
</reference>
<evidence type="ECO:0000313" key="1">
    <source>
        <dbReference type="EMBL" id="KYB26132.1"/>
    </source>
</evidence>
<dbReference type="InParanoid" id="A0A139WDZ5"/>
<proteinExistence type="predicted"/>